<keyword evidence="7" id="KW-0255">Endonuclease</keyword>
<evidence type="ECO:0000313" key="7">
    <source>
        <dbReference type="EMBL" id="HGK63097.1"/>
    </source>
</evidence>
<dbReference type="InterPro" id="IPR023170">
    <property type="entry name" value="HhH_base_excis_C"/>
</dbReference>
<keyword evidence="1" id="KW-0004">4Fe-4S</keyword>
<keyword evidence="3" id="KW-0408">Iron</keyword>
<keyword evidence="7" id="KW-0540">Nuclease</keyword>
<dbReference type="GO" id="GO:0003677">
    <property type="term" value="F:DNA binding"/>
    <property type="evidence" value="ECO:0007669"/>
    <property type="project" value="InterPro"/>
</dbReference>
<evidence type="ECO:0000256" key="4">
    <source>
        <dbReference type="ARBA" id="ARBA00023014"/>
    </source>
</evidence>
<dbReference type="Gene3D" id="1.10.1670.10">
    <property type="entry name" value="Helix-hairpin-Helix base-excision DNA repair enzymes (C-terminal)"/>
    <property type="match status" value="1"/>
</dbReference>
<gene>
    <name evidence="7" type="ORF">ENU74_00630</name>
</gene>
<feature type="domain" description="HhH-GPD" evidence="6">
    <location>
        <begin position="33"/>
        <end position="192"/>
    </location>
</feature>
<reference evidence="7" key="1">
    <citation type="journal article" date="2020" name="mSystems">
        <title>Genome- and Community-Level Interaction Insights into Carbon Utilization and Element Cycling Functions of Hydrothermarchaeota in Hydrothermal Sediment.</title>
        <authorList>
            <person name="Zhou Z."/>
            <person name="Liu Y."/>
            <person name="Xu W."/>
            <person name="Pan J."/>
            <person name="Luo Z.H."/>
            <person name="Li M."/>
        </authorList>
    </citation>
    <scope>NUCLEOTIDE SEQUENCE [LARGE SCALE GENOMIC DNA]</scope>
    <source>
        <strain evidence="7">SpSt-697</strain>
    </source>
</reference>
<dbReference type="PIRSF" id="PIRSF001435">
    <property type="entry name" value="Nth"/>
    <property type="match status" value="1"/>
</dbReference>
<evidence type="ECO:0000256" key="2">
    <source>
        <dbReference type="ARBA" id="ARBA00022723"/>
    </source>
</evidence>
<comment type="caution">
    <text evidence="7">The sequence shown here is derived from an EMBL/GenBank/DDBJ whole genome shotgun (WGS) entry which is preliminary data.</text>
</comment>
<keyword evidence="4" id="KW-0411">Iron-sulfur</keyword>
<evidence type="ECO:0000256" key="3">
    <source>
        <dbReference type="ARBA" id="ARBA00023004"/>
    </source>
</evidence>
<evidence type="ECO:0000259" key="6">
    <source>
        <dbReference type="SMART" id="SM00478"/>
    </source>
</evidence>
<dbReference type="CDD" id="cd00056">
    <property type="entry name" value="ENDO3c"/>
    <property type="match status" value="1"/>
</dbReference>
<dbReference type="GO" id="GO:0051539">
    <property type="term" value="F:4 iron, 4 sulfur cluster binding"/>
    <property type="evidence" value="ECO:0007669"/>
    <property type="project" value="UniProtKB-KW"/>
</dbReference>
<protein>
    <submittedName>
        <fullName evidence="7">Endonuclease III domain-containing protein</fullName>
    </submittedName>
</protein>
<keyword evidence="7" id="KW-0378">Hydrolase</keyword>
<dbReference type="InterPro" id="IPR003583">
    <property type="entry name" value="Hlx-hairpin-Hlx_DNA-bd_motif"/>
</dbReference>
<dbReference type="GO" id="GO:0006284">
    <property type="term" value="P:base-excision repair"/>
    <property type="evidence" value="ECO:0007669"/>
    <property type="project" value="InterPro"/>
</dbReference>
<organism evidence="7">
    <name type="scientific">candidate division WOR-3 bacterium</name>
    <dbReference type="NCBI Taxonomy" id="2052148"/>
    <lineage>
        <taxon>Bacteria</taxon>
        <taxon>Bacteria division WOR-3</taxon>
    </lineage>
</organism>
<evidence type="ECO:0000256" key="1">
    <source>
        <dbReference type="ARBA" id="ARBA00022485"/>
    </source>
</evidence>
<feature type="domain" description="Helix-hairpin-helix DNA-binding motif class 1" evidence="5">
    <location>
        <begin position="113"/>
        <end position="132"/>
    </location>
</feature>
<dbReference type="GO" id="GO:0046872">
    <property type="term" value="F:metal ion binding"/>
    <property type="evidence" value="ECO:0007669"/>
    <property type="project" value="UniProtKB-KW"/>
</dbReference>
<proteinExistence type="predicted"/>
<dbReference type="Pfam" id="PF00730">
    <property type="entry name" value="HhH-GPD"/>
    <property type="match status" value="1"/>
</dbReference>
<dbReference type="InterPro" id="IPR003265">
    <property type="entry name" value="HhH-GPD_domain"/>
</dbReference>
<evidence type="ECO:0000259" key="5">
    <source>
        <dbReference type="SMART" id="SM00278"/>
    </source>
</evidence>
<name>A0A7V3ZTV8_UNCW3</name>
<dbReference type="SMART" id="SM00278">
    <property type="entry name" value="HhH1"/>
    <property type="match status" value="1"/>
</dbReference>
<dbReference type="InterPro" id="IPR011257">
    <property type="entry name" value="DNA_glycosylase"/>
</dbReference>
<dbReference type="PANTHER" id="PTHR10359:SF19">
    <property type="entry name" value="DNA REPAIR GLYCOSYLASE MJ1434-RELATED"/>
    <property type="match status" value="1"/>
</dbReference>
<dbReference type="Gene3D" id="1.10.340.30">
    <property type="entry name" value="Hypothetical protein, domain 2"/>
    <property type="match status" value="1"/>
</dbReference>
<dbReference type="GO" id="GO:0004519">
    <property type="term" value="F:endonuclease activity"/>
    <property type="evidence" value="ECO:0007669"/>
    <property type="project" value="UniProtKB-KW"/>
</dbReference>
<dbReference type="SUPFAM" id="SSF48150">
    <property type="entry name" value="DNA-glycosylase"/>
    <property type="match status" value="1"/>
</dbReference>
<keyword evidence="2" id="KW-0479">Metal-binding</keyword>
<sequence length="210" mass="25225">MIFKIFEILYSHFGPQNWWPGENELEIMIGAILTQNTNWQNVEKAIKNLKEKTDLEPRLIYQLPLKKLAKIIRPSGFYNIKAKRLKEFLKFFLKEYNGDTEKMRKEDDRILREKLLKVKGIGKETADSILLYALEKPFFVIDNYTKRIFLRHKLFEKNKSYDEWQAFFTNNLPKDISIYNEYHALLVRLAKTYCLKKPLCEKCPLKEIFF</sequence>
<dbReference type="PANTHER" id="PTHR10359">
    <property type="entry name" value="A/G-SPECIFIC ADENINE GLYCOSYLASE/ENDONUCLEASE III"/>
    <property type="match status" value="1"/>
</dbReference>
<dbReference type="EMBL" id="DTDR01000022">
    <property type="protein sequence ID" value="HGK63097.1"/>
    <property type="molecule type" value="Genomic_DNA"/>
</dbReference>
<dbReference type="AlphaFoldDB" id="A0A7V3ZTV8"/>
<accession>A0A7V3ZTV8</accession>
<dbReference type="SMART" id="SM00478">
    <property type="entry name" value="ENDO3c"/>
    <property type="match status" value="1"/>
</dbReference>